<dbReference type="InterPro" id="IPR017853">
    <property type="entry name" value="GH"/>
</dbReference>
<dbReference type="SUPFAM" id="SSF51445">
    <property type="entry name" value="(Trans)glycosidases"/>
    <property type="match status" value="1"/>
</dbReference>
<evidence type="ECO:0000313" key="11">
    <source>
        <dbReference type="Proteomes" id="UP000679126"/>
    </source>
</evidence>
<feature type="domain" description="Glycosyl-hydrolase 97 catalytic" evidence="7">
    <location>
        <begin position="308"/>
        <end position="463"/>
    </location>
</feature>
<feature type="chain" id="PRO_5046817944" evidence="6">
    <location>
        <begin position="23"/>
        <end position="659"/>
    </location>
</feature>
<evidence type="ECO:0000256" key="4">
    <source>
        <dbReference type="ARBA" id="ARBA00022837"/>
    </source>
</evidence>
<dbReference type="Pfam" id="PF14509">
    <property type="entry name" value="GH97_C"/>
    <property type="match status" value="1"/>
</dbReference>
<dbReference type="Gene3D" id="2.70.98.10">
    <property type="match status" value="1"/>
</dbReference>
<dbReference type="Pfam" id="PF10566">
    <property type="entry name" value="Glyco_hydro_97"/>
    <property type="match status" value="1"/>
</dbReference>
<evidence type="ECO:0000256" key="3">
    <source>
        <dbReference type="ARBA" id="ARBA00022801"/>
    </source>
</evidence>
<evidence type="ECO:0000313" key="10">
    <source>
        <dbReference type="EMBL" id="MBO9152205.1"/>
    </source>
</evidence>
<dbReference type="GO" id="GO:0016787">
    <property type="term" value="F:hydrolase activity"/>
    <property type="evidence" value="ECO:0007669"/>
    <property type="project" value="UniProtKB-KW"/>
</dbReference>
<proteinExistence type="predicted"/>
<evidence type="ECO:0000256" key="1">
    <source>
        <dbReference type="ARBA" id="ARBA00001913"/>
    </source>
</evidence>
<evidence type="ECO:0000256" key="5">
    <source>
        <dbReference type="ARBA" id="ARBA00023295"/>
    </source>
</evidence>
<dbReference type="InterPro" id="IPR052720">
    <property type="entry name" value="Glycosyl_hydrolase_97"/>
</dbReference>
<dbReference type="Gene3D" id="2.60.40.1180">
    <property type="entry name" value="Golgi alpha-mannosidase II"/>
    <property type="match status" value="1"/>
</dbReference>
<evidence type="ECO:0000259" key="9">
    <source>
        <dbReference type="Pfam" id="PF14509"/>
    </source>
</evidence>
<dbReference type="PANTHER" id="PTHR35803:SF2">
    <property type="entry name" value="RETAINING ALPHA-GALACTOSIDASE"/>
    <property type="match status" value="1"/>
</dbReference>
<dbReference type="Proteomes" id="UP000679126">
    <property type="component" value="Unassembled WGS sequence"/>
</dbReference>
<keyword evidence="6" id="KW-0732">Signal</keyword>
<comment type="cofactor">
    <cofactor evidence="1">
        <name>Ca(2+)</name>
        <dbReference type="ChEBI" id="CHEBI:29108"/>
    </cofactor>
</comment>
<sequence length="659" mass="74041">MNFKYILLTGSLLFLAIFHGKAGNTTPKSYTLASPNGQLRLRVVIDDSITYSISLKDQTVIAPSVISMTLENQVLGKSANIRKARQHTFRGRIKPLYGKEAVLDNTFNELLIDFRGHYAVAFRAYNEGLAYRFITHIADTIKVLTERADFNLPGVPQVIFPETDNFTSWEVPYKTYAEPALIPDGKKAITPTLFSYPESGVKVVIAESDLFDYPGMYVLKDNGKMTGLWSRYPLRTVMGSWGDFVSVVKDRSDFIARTYGERSFPWRVIIASGDDKTLLNNQLIYKLATPSKLSNTSWIKPGKAAWEWWHDALLPGAAIPSGMANRNTALYNYYVDFAAENHFEYLMIDAGWSDNYNLLKVNPKLDVRSVIRRAASKQVGVFLWCVASTLMKDLEGQLDFLKSLGAAGIKVDFIDRDDQQAIQWFEQIARAAAKRNLMVNFHGCSKPTGLQRTYPNIVNYEAVRGAECSKWDYSANPDHHLLIPFIRMLAGPMDYTPGSMRNSSRKTFKPVDPGLPSTQGTKCHELAMFVIFDQPLAMLCDSPVEYQKYPDVLKFLSAVPTVFDETKVLDARVGAYALMAKRYRNKWFIGAMTNWDERTLQLDFSFLPAGKTYVANLYTDAGSANASGYHYQAMEVTSQTKIKLPLAKGGGAVAYLNLE</sequence>
<dbReference type="InterPro" id="IPR029483">
    <property type="entry name" value="GH97_C"/>
</dbReference>
<organism evidence="10 11">
    <name type="scientific">Chitinophaga chungangae</name>
    <dbReference type="NCBI Taxonomy" id="2821488"/>
    <lineage>
        <taxon>Bacteria</taxon>
        <taxon>Pseudomonadati</taxon>
        <taxon>Bacteroidota</taxon>
        <taxon>Chitinophagia</taxon>
        <taxon>Chitinophagales</taxon>
        <taxon>Chitinophagaceae</taxon>
        <taxon>Chitinophaga</taxon>
    </lineage>
</organism>
<dbReference type="InterPro" id="IPR013780">
    <property type="entry name" value="Glyco_hydro_b"/>
</dbReference>
<dbReference type="InterPro" id="IPR013785">
    <property type="entry name" value="Aldolase_TIM"/>
</dbReference>
<dbReference type="InterPro" id="IPR014718">
    <property type="entry name" value="GH-type_carb-bd"/>
</dbReference>
<reference evidence="11" key="1">
    <citation type="submission" date="2021-03" db="EMBL/GenBank/DDBJ databases">
        <title>Assistant Professor.</title>
        <authorList>
            <person name="Huq M.A."/>
        </authorList>
    </citation>
    <scope>NUCLEOTIDE SEQUENCE [LARGE SCALE GENOMIC DNA]</scope>
    <source>
        <strain evidence="11">MAH-28</strain>
    </source>
</reference>
<comment type="caution">
    <text evidence="10">The sequence shown here is derived from an EMBL/GenBank/DDBJ whole genome shotgun (WGS) entry which is preliminary data.</text>
</comment>
<dbReference type="InterPro" id="IPR019563">
    <property type="entry name" value="GH97_catalytic"/>
</dbReference>
<dbReference type="Pfam" id="PF14508">
    <property type="entry name" value="GH97_N"/>
    <property type="match status" value="1"/>
</dbReference>
<keyword evidence="5" id="KW-0326">Glycosidase</keyword>
<keyword evidence="3 10" id="KW-0378">Hydrolase</keyword>
<evidence type="ECO:0000256" key="2">
    <source>
        <dbReference type="ARBA" id="ARBA00011245"/>
    </source>
</evidence>
<gene>
    <name evidence="10" type="ORF">J7I43_08285</name>
</gene>
<accession>A0ABS3YC16</accession>
<dbReference type="InterPro" id="IPR029486">
    <property type="entry name" value="GH97_N"/>
</dbReference>
<evidence type="ECO:0000259" key="8">
    <source>
        <dbReference type="Pfam" id="PF14508"/>
    </source>
</evidence>
<evidence type="ECO:0000259" key="7">
    <source>
        <dbReference type="Pfam" id="PF10566"/>
    </source>
</evidence>
<feature type="domain" description="Glycosyl-hydrolase 97 C-terminal oligomerisation" evidence="9">
    <location>
        <begin position="563"/>
        <end position="656"/>
    </location>
</feature>
<protein>
    <submittedName>
        <fullName evidence="10">Glycoside hydrolase family 97 protein</fullName>
    </submittedName>
</protein>
<evidence type="ECO:0000256" key="6">
    <source>
        <dbReference type="SAM" id="SignalP"/>
    </source>
</evidence>
<comment type="subunit">
    <text evidence="2">Monomer.</text>
</comment>
<dbReference type="Gene3D" id="3.20.20.70">
    <property type="entry name" value="Aldolase class I"/>
    <property type="match status" value="1"/>
</dbReference>
<name>A0ABS3YC16_9BACT</name>
<dbReference type="PANTHER" id="PTHR35803">
    <property type="entry name" value="GLUCAN 1,4-ALPHA-GLUCOSIDASE SUSB-RELATED"/>
    <property type="match status" value="1"/>
</dbReference>
<keyword evidence="4" id="KW-0106">Calcium</keyword>
<dbReference type="EMBL" id="JAGHKP010000002">
    <property type="protein sequence ID" value="MBO9152205.1"/>
    <property type="molecule type" value="Genomic_DNA"/>
</dbReference>
<feature type="domain" description="Glycosyl-hydrolase 97 N-terminal" evidence="8">
    <location>
        <begin position="32"/>
        <end position="290"/>
    </location>
</feature>
<keyword evidence="11" id="KW-1185">Reference proteome</keyword>
<feature type="signal peptide" evidence="6">
    <location>
        <begin position="1"/>
        <end position="22"/>
    </location>
</feature>
<dbReference type="RefSeq" id="WP_209145182.1">
    <property type="nucleotide sequence ID" value="NZ_JAGHKP010000002.1"/>
</dbReference>